<evidence type="ECO:0000259" key="5">
    <source>
        <dbReference type="PROSITE" id="PS50263"/>
    </source>
</evidence>
<dbReference type="Pfam" id="PF00795">
    <property type="entry name" value="CN_hydrolase"/>
    <property type="match status" value="1"/>
</dbReference>
<sequence length="330" mass="36346">MGPTEETIRVAVTQAEPVWLDLDACIAKACKLIKEAAANDAKLVTFPELWFPGYPAWIWDVQMKRPVDFVLGTTYQKSSLKLNSPQMQKLCASAAENNIAVHFGFSENADNSLYISQGIIGPDGLLKMVRRKLKPTHMERTVFGDANGNTLKNVVDVEGVGRVSSLACWEHLQPLLKFSTILLKPNIHVGAWPPVHPFVEGAGLWSMSREGCRNLSRTFAVESQAFVLHSTAVIGQEGIDKMGTEGSMFGVPGGGSSAIYGPDGRQLTNDIGETEEGILYADLDFDEVLRSKSFVDVAGHYSRPDMLWLGVDDREKLHLRAQRDEDNEKA</sequence>
<dbReference type="KEGG" id="mbe:MBM_07736"/>
<dbReference type="InterPro" id="IPR036526">
    <property type="entry name" value="C-N_Hydrolase_sf"/>
</dbReference>
<dbReference type="HOGENOM" id="CLU_030130_6_0_1"/>
<proteinExistence type="inferred from homology"/>
<evidence type="ECO:0000256" key="1">
    <source>
        <dbReference type="ARBA" id="ARBA00008129"/>
    </source>
</evidence>
<dbReference type="Proteomes" id="UP000006753">
    <property type="component" value="Unassembled WGS sequence"/>
</dbReference>
<dbReference type="eggNOG" id="KOG0805">
    <property type="taxonomic scope" value="Eukaryota"/>
</dbReference>
<evidence type="ECO:0000313" key="6">
    <source>
        <dbReference type="EMBL" id="EKD14059.1"/>
    </source>
</evidence>
<dbReference type="InParanoid" id="K1XNJ6"/>
<keyword evidence="2" id="KW-0378">Hydrolase</keyword>
<accession>K1XNJ6</accession>
<dbReference type="STRING" id="1072389.K1XNJ6"/>
<dbReference type="InterPro" id="IPR044149">
    <property type="entry name" value="Nitrilases_CHs"/>
</dbReference>
<dbReference type="PANTHER" id="PTHR46044:SF14">
    <property type="entry name" value="ARYLACETONITRILASE"/>
    <property type="match status" value="1"/>
</dbReference>
<evidence type="ECO:0000256" key="3">
    <source>
        <dbReference type="ARBA" id="ARBA00036406"/>
    </source>
</evidence>
<protein>
    <recommendedName>
        <fullName evidence="4">nitrilase</fullName>
        <ecNumber evidence="4">3.5.5.1</ecNumber>
    </recommendedName>
</protein>
<dbReference type="EC" id="3.5.5.1" evidence="4"/>
<evidence type="ECO:0000256" key="2">
    <source>
        <dbReference type="ARBA" id="ARBA00022801"/>
    </source>
</evidence>
<feature type="domain" description="CN hydrolase" evidence="5">
    <location>
        <begin position="8"/>
        <end position="285"/>
    </location>
</feature>
<dbReference type="AlphaFoldDB" id="K1XNJ6"/>
<gene>
    <name evidence="6" type="ORF">MBM_07736</name>
</gene>
<comment type="similarity">
    <text evidence="1">Belongs to the carbon-nitrogen hydrolase superfamily. Nitrilase family.</text>
</comment>
<dbReference type="OrthoDB" id="10250282at2759"/>
<dbReference type="OMA" id="WYPYFSF"/>
<dbReference type="CDD" id="cd07564">
    <property type="entry name" value="nitrilases_CHs"/>
    <property type="match status" value="1"/>
</dbReference>
<comment type="catalytic activity">
    <reaction evidence="3">
        <text>a nitrile + 2 H2O = a carboxylate + NH4(+)</text>
        <dbReference type="Rhea" id="RHEA:21724"/>
        <dbReference type="ChEBI" id="CHEBI:15377"/>
        <dbReference type="ChEBI" id="CHEBI:18379"/>
        <dbReference type="ChEBI" id="CHEBI:28938"/>
        <dbReference type="ChEBI" id="CHEBI:29067"/>
        <dbReference type="EC" id="3.5.5.1"/>
    </reaction>
</comment>
<evidence type="ECO:0000313" key="7">
    <source>
        <dbReference type="Proteomes" id="UP000006753"/>
    </source>
</evidence>
<dbReference type="PANTHER" id="PTHR46044">
    <property type="entry name" value="NITRILASE"/>
    <property type="match status" value="1"/>
</dbReference>
<dbReference type="GO" id="GO:0000257">
    <property type="term" value="F:nitrilase activity"/>
    <property type="evidence" value="ECO:0007669"/>
    <property type="project" value="UniProtKB-EC"/>
</dbReference>
<keyword evidence="7" id="KW-1185">Reference proteome</keyword>
<dbReference type="Gene3D" id="3.60.110.10">
    <property type="entry name" value="Carbon-nitrogen hydrolase"/>
    <property type="match status" value="1"/>
</dbReference>
<name>K1XNJ6_MARBU</name>
<reference evidence="6 7" key="1">
    <citation type="journal article" date="2012" name="BMC Genomics">
        <title>Sequencing the genome of Marssonina brunnea reveals fungus-poplar co-evolution.</title>
        <authorList>
            <person name="Zhu S."/>
            <person name="Cao Y.-Z."/>
            <person name="Jiang C."/>
            <person name="Tan B.-Y."/>
            <person name="Wang Z."/>
            <person name="Feng S."/>
            <person name="Zhang L."/>
            <person name="Su X.-H."/>
            <person name="Brejova B."/>
            <person name="Vinar T."/>
            <person name="Xu M."/>
            <person name="Wang M.-X."/>
            <person name="Zhang S.-G."/>
            <person name="Huang M.-R."/>
            <person name="Wu R."/>
            <person name="Zhou Y."/>
        </authorList>
    </citation>
    <scope>NUCLEOTIDE SEQUENCE [LARGE SCALE GENOMIC DNA]</scope>
    <source>
        <strain evidence="6 7">MB_m1</strain>
    </source>
</reference>
<evidence type="ECO:0000256" key="4">
    <source>
        <dbReference type="ARBA" id="ARBA00039045"/>
    </source>
</evidence>
<dbReference type="InterPro" id="IPR003010">
    <property type="entry name" value="C-N_Hydrolase"/>
</dbReference>
<organism evidence="6 7">
    <name type="scientific">Marssonina brunnea f. sp. multigermtubi (strain MB_m1)</name>
    <name type="common">Marssonina leaf spot fungus</name>
    <dbReference type="NCBI Taxonomy" id="1072389"/>
    <lineage>
        <taxon>Eukaryota</taxon>
        <taxon>Fungi</taxon>
        <taxon>Dikarya</taxon>
        <taxon>Ascomycota</taxon>
        <taxon>Pezizomycotina</taxon>
        <taxon>Leotiomycetes</taxon>
        <taxon>Helotiales</taxon>
        <taxon>Drepanopezizaceae</taxon>
        <taxon>Drepanopeziza</taxon>
    </lineage>
</organism>
<dbReference type="PROSITE" id="PS50263">
    <property type="entry name" value="CN_HYDROLASE"/>
    <property type="match status" value="1"/>
</dbReference>
<dbReference type="EMBL" id="JH921447">
    <property type="protein sequence ID" value="EKD14059.1"/>
    <property type="molecule type" value="Genomic_DNA"/>
</dbReference>
<dbReference type="SUPFAM" id="SSF56317">
    <property type="entry name" value="Carbon-nitrogen hydrolase"/>
    <property type="match status" value="1"/>
</dbReference>